<sequence>MSGDAAAAGDGCAALCLICCTESLLSWCNYKAYGGGSSTTSAGCCTSCCKRSFDEDQFEIEEQRQKADRERAAKNAEPDGVHSASQPPPQKEMSANGHGTVREQG</sequence>
<dbReference type="AlphaFoldDB" id="A0A4R0R7G8"/>
<evidence type="ECO:0000313" key="3">
    <source>
        <dbReference type="Proteomes" id="UP000292702"/>
    </source>
</evidence>
<gene>
    <name evidence="2" type="ORF">EIP91_005199</name>
</gene>
<keyword evidence="3" id="KW-1185">Reference proteome</keyword>
<accession>A0A4R0R7G8</accession>
<proteinExistence type="predicted"/>
<feature type="compositionally biased region" description="Basic and acidic residues" evidence="1">
    <location>
        <begin position="61"/>
        <end position="80"/>
    </location>
</feature>
<reference evidence="2 3" key="1">
    <citation type="submission" date="2018-11" db="EMBL/GenBank/DDBJ databases">
        <title>Genome assembly of Steccherinum ochraceum LE-BIN_3174, the white-rot fungus of the Steccherinaceae family (The Residual Polyporoid clade, Polyporales, Basidiomycota).</title>
        <authorList>
            <person name="Fedorova T.V."/>
            <person name="Glazunova O.A."/>
            <person name="Landesman E.O."/>
            <person name="Moiseenko K.V."/>
            <person name="Psurtseva N.V."/>
            <person name="Savinova O.S."/>
            <person name="Shakhova N.V."/>
            <person name="Tyazhelova T.V."/>
            <person name="Vasina D.V."/>
        </authorList>
    </citation>
    <scope>NUCLEOTIDE SEQUENCE [LARGE SCALE GENOMIC DNA]</scope>
    <source>
        <strain evidence="2 3">LE-BIN_3174</strain>
    </source>
</reference>
<dbReference type="EMBL" id="RWJN01000287">
    <property type="protein sequence ID" value="TCD63591.1"/>
    <property type="molecule type" value="Genomic_DNA"/>
</dbReference>
<comment type="caution">
    <text evidence="2">The sequence shown here is derived from an EMBL/GenBank/DDBJ whole genome shotgun (WGS) entry which is preliminary data.</text>
</comment>
<dbReference type="Proteomes" id="UP000292702">
    <property type="component" value="Unassembled WGS sequence"/>
</dbReference>
<name>A0A4R0R7G8_9APHY</name>
<evidence type="ECO:0000313" key="2">
    <source>
        <dbReference type="EMBL" id="TCD63591.1"/>
    </source>
</evidence>
<feature type="region of interest" description="Disordered" evidence="1">
    <location>
        <begin position="59"/>
        <end position="105"/>
    </location>
</feature>
<evidence type="ECO:0000256" key="1">
    <source>
        <dbReference type="SAM" id="MobiDB-lite"/>
    </source>
</evidence>
<organism evidence="2 3">
    <name type="scientific">Steccherinum ochraceum</name>
    <dbReference type="NCBI Taxonomy" id="92696"/>
    <lineage>
        <taxon>Eukaryota</taxon>
        <taxon>Fungi</taxon>
        <taxon>Dikarya</taxon>
        <taxon>Basidiomycota</taxon>
        <taxon>Agaricomycotina</taxon>
        <taxon>Agaricomycetes</taxon>
        <taxon>Polyporales</taxon>
        <taxon>Steccherinaceae</taxon>
        <taxon>Steccherinum</taxon>
    </lineage>
</organism>
<protein>
    <submittedName>
        <fullName evidence="2">Uncharacterized protein</fullName>
    </submittedName>
</protein>